<evidence type="ECO:0000313" key="5">
    <source>
        <dbReference type="EMBL" id="EKC25142.1"/>
    </source>
</evidence>
<evidence type="ECO:0000256" key="1">
    <source>
        <dbReference type="ARBA" id="ARBA00008853"/>
    </source>
</evidence>
<gene>
    <name evidence="5" type="ORF">CGI_10002671</name>
</gene>
<dbReference type="GO" id="GO:0005509">
    <property type="term" value="F:calcium ion binding"/>
    <property type="evidence" value="ECO:0007669"/>
    <property type="project" value="TreeGrafter"/>
</dbReference>
<dbReference type="GO" id="GO:0019853">
    <property type="term" value="P:L-ascorbic acid biosynthetic process"/>
    <property type="evidence" value="ECO:0007669"/>
    <property type="project" value="TreeGrafter"/>
</dbReference>
<dbReference type="PRINTS" id="PR01790">
    <property type="entry name" value="SMP30FAMILY"/>
</dbReference>
<organism evidence="5">
    <name type="scientific">Magallana gigas</name>
    <name type="common">Pacific oyster</name>
    <name type="synonym">Crassostrea gigas</name>
    <dbReference type="NCBI Taxonomy" id="29159"/>
    <lineage>
        <taxon>Eukaryota</taxon>
        <taxon>Metazoa</taxon>
        <taxon>Spiralia</taxon>
        <taxon>Lophotrochozoa</taxon>
        <taxon>Mollusca</taxon>
        <taxon>Bivalvia</taxon>
        <taxon>Autobranchia</taxon>
        <taxon>Pteriomorphia</taxon>
        <taxon>Ostreida</taxon>
        <taxon>Ostreoidea</taxon>
        <taxon>Ostreidae</taxon>
        <taxon>Magallana</taxon>
    </lineage>
</organism>
<dbReference type="Pfam" id="PF08450">
    <property type="entry name" value="SGL"/>
    <property type="match status" value="2"/>
</dbReference>
<feature type="binding site" evidence="3">
    <location>
        <position position="98"/>
    </location>
    <ligand>
        <name>substrate</name>
    </ligand>
</feature>
<dbReference type="InterPro" id="IPR013658">
    <property type="entry name" value="SGL"/>
</dbReference>
<feature type="domain" description="SMP-30/Gluconolactonase/LRE-like region" evidence="4">
    <location>
        <begin position="252"/>
        <end position="286"/>
    </location>
</feature>
<sequence>MAVECVVKHAAKSAAEGPHWDDITNTLLFVDILENTVHRYHPETGTVDVIQLDENVGFVVPARKGGLIAGVGRCLVHLDWDSKKVTKLHEVDHGLQTRFNDGKCDPQGRVWAGTMGPMVPTIEGMPKIGSLYRLDLDGSLHTMAKNFGISNGLAWTADNKSMFFIDSTPRQIYRYDFDKSTGNISNQRVIVDNAGKSLDDCGFPDGMTVDQEDKLWVACFAASKVIRYDPETGIAWFTYFQVLYRLPLNRSSAGQRLQHVEIPSASRITSCCFGGKNLDELYVTSSAYEVSSEEFEKYPLSGSVFRVTDLGVRGRKAHIYEG</sequence>
<comment type="cofactor">
    <cofactor evidence="3">
        <name>Zn(2+)</name>
        <dbReference type="ChEBI" id="CHEBI:29105"/>
    </cofactor>
    <text evidence="3">Binds 1 divalent metal cation per subunit.</text>
</comment>
<evidence type="ECO:0000256" key="3">
    <source>
        <dbReference type="PIRSR" id="PIRSR605511-2"/>
    </source>
</evidence>
<accession>K1PMC8</accession>
<dbReference type="GO" id="GO:0004341">
    <property type="term" value="F:gluconolactonase activity"/>
    <property type="evidence" value="ECO:0007669"/>
    <property type="project" value="TreeGrafter"/>
</dbReference>
<name>K1PMC8_MAGGI</name>
<evidence type="ECO:0000256" key="2">
    <source>
        <dbReference type="PIRSR" id="PIRSR605511-1"/>
    </source>
</evidence>
<proteinExistence type="inferred from homology"/>
<dbReference type="AlphaFoldDB" id="K1PMC8"/>
<dbReference type="PANTHER" id="PTHR10907:SF47">
    <property type="entry name" value="REGUCALCIN"/>
    <property type="match status" value="1"/>
</dbReference>
<feature type="binding site" evidence="3">
    <location>
        <position position="151"/>
    </location>
    <ligand>
        <name>a divalent metal cation</name>
        <dbReference type="ChEBI" id="CHEBI:60240"/>
    </ligand>
</feature>
<dbReference type="InParanoid" id="K1PMC8"/>
<keyword evidence="3" id="KW-0479">Metal-binding</keyword>
<feature type="active site" description="Proton donor/acceptor" evidence="2">
    <location>
        <position position="205"/>
    </location>
</feature>
<comment type="similarity">
    <text evidence="1">Belongs to the SMP-30/CGR1 family.</text>
</comment>
<dbReference type="SUPFAM" id="SSF63829">
    <property type="entry name" value="Calcium-dependent phosphotriesterase"/>
    <property type="match status" value="1"/>
</dbReference>
<feature type="domain" description="SMP-30/Gluconolactonase/LRE-like region" evidence="4">
    <location>
        <begin position="15"/>
        <end position="233"/>
    </location>
</feature>
<protein>
    <submittedName>
        <fullName evidence="5">Regucalcin</fullName>
    </submittedName>
</protein>
<dbReference type="EMBL" id="JH818310">
    <property type="protein sequence ID" value="EKC25142.1"/>
    <property type="molecule type" value="Genomic_DNA"/>
</dbReference>
<dbReference type="HOGENOM" id="CLU_036110_3_2_1"/>
<keyword evidence="3" id="KW-0862">Zinc</keyword>
<feature type="binding site" evidence="3">
    <location>
        <position position="16"/>
    </location>
    <ligand>
        <name>a divalent metal cation</name>
        <dbReference type="ChEBI" id="CHEBI:60240"/>
    </ligand>
</feature>
<dbReference type="InterPro" id="IPR005511">
    <property type="entry name" value="SMP-30"/>
</dbReference>
<dbReference type="PANTHER" id="PTHR10907">
    <property type="entry name" value="REGUCALCIN"/>
    <property type="match status" value="1"/>
</dbReference>
<feature type="binding site" evidence="3">
    <location>
        <position position="205"/>
    </location>
    <ligand>
        <name>a divalent metal cation</name>
        <dbReference type="ChEBI" id="CHEBI:60240"/>
    </ligand>
</feature>
<reference evidence="5" key="1">
    <citation type="journal article" date="2012" name="Nature">
        <title>The oyster genome reveals stress adaptation and complexity of shell formation.</title>
        <authorList>
            <person name="Zhang G."/>
            <person name="Fang X."/>
            <person name="Guo X."/>
            <person name="Li L."/>
            <person name="Luo R."/>
            <person name="Xu F."/>
            <person name="Yang P."/>
            <person name="Zhang L."/>
            <person name="Wang X."/>
            <person name="Qi H."/>
            <person name="Xiong Z."/>
            <person name="Que H."/>
            <person name="Xie Y."/>
            <person name="Holland P.W."/>
            <person name="Paps J."/>
            <person name="Zhu Y."/>
            <person name="Wu F."/>
            <person name="Chen Y."/>
            <person name="Wang J."/>
            <person name="Peng C."/>
            <person name="Meng J."/>
            <person name="Yang L."/>
            <person name="Liu J."/>
            <person name="Wen B."/>
            <person name="Zhang N."/>
            <person name="Huang Z."/>
            <person name="Zhu Q."/>
            <person name="Feng Y."/>
            <person name="Mount A."/>
            <person name="Hedgecock D."/>
            <person name="Xu Z."/>
            <person name="Liu Y."/>
            <person name="Domazet-Loso T."/>
            <person name="Du Y."/>
            <person name="Sun X."/>
            <person name="Zhang S."/>
            <person name="Liu B."/>
            <person name="Cheng P."/>
            <person name="Jiang X."/>
            <person name="Li J."/>
            <person name="Fan D."/>
            <person name="Wang W."/>
            <person name="Fu W."/>
            <person name="Wang T."/>
            <person name="Wang B."/>
            <person name="Zhang J."/>
            <person name="Peng Z."/>
            <person name="Li Y."/>
            <person name="Li N."/>
            <person name="Wang J."/>
            <person name="Chen M."/>
            <person name="He Y."/>
            <person name="Tan F."/>
            <person name="Song X."/>
            <person name="Zheng Q."/>
            <person name="Huang R."/>
            <person name="Yang H."/>
            <person name="Du X."/>
            <person name="Chen L."/>
            <person name="Yang M."/>
            <person name="Gaffney P.M."/>
            <person name="Wang S."/>
            <person name="Luo L."/>
            <person name="She Z."/>
            <person name="Ming Y."/>
            <person name="Huang W."/>
            <person name="Zhang S."/>
            <person name="Huang B."/>
            <person name="Zhang Y."/>
            <person name="Qu T."/>
            <person name="Ni P."/>
            <person name="Miao G."/>
            <person name="Wang J."/>
            <person name="Wang Q."/>
            <person name="Steinberg C.E."/>
            <person name="Wang H."/>
            <person name="Li N."/>
            <person name="Qian L."/>
            <person name="Zhang G."/>
            <person name="Li Y."/>
            <person name="Yang H."/>
            <person name="Liu X."/>
            <person name="Wang J."/>
            <person name="Yin Y."/>
            <person name="Wang J."/>
        </authorList>
    </citation>
    <scope>NUCLEOTIDE SEQUENCE [LARGE SCALE GENOMIC DNA]</scope>
    <source>
        <strain evidence="5">05x7-T-G4-1.051#20</strain>
    </source>
</reference>
<evidence type="ECO:0000259" key="4">
    <source>
        <dbReference type="Pfam" id="PF08450"/>
    </source>
</evidence>
<dbReference type="InterPro" id="IPR011042">
    <property type="entry name" value="6-blade_b-propeller_TolB-like"/>
</dbReference>
<feature type="binding site" evidence="3">
    <location>
        <position position="100"/>
    </location>
    <ligand>
        <name>substrate</name>
    </ligand>
</feature>
<dbReference type="Gene3D" id="2.120.10.30">
    <property type="entry name" value="TolB, C-terminal domain"/>
    <property type="match status" value="1"/>
</dbReference>
<dbReference type="FunCoup" id="K1PMC8">
    <property type="interactions" value="137"/>
</dbReference>